<sequence length="195" mass="20131">MADLLPLLGFAIAGSVTPGPNVLMVAAGAAGSGVRAVMPHMFGITFGFSAMIALVGLGLAGPLAASPTIHAGLQVVAVLWLLWLAWKIATAPPPGEGPARPPMNFVQAALFQWVNPKAWMIAGAAIAGYTRPGEALLPQVLTIALVFGAISMPCLLVWAGLGAGARRVLRDARSLRRFNIAMGVLLALSVLPLLR</sequence>
<dbReference type="Proteomes" id="UP000245765">
    <property type="component" value="Unassembled WGS sequence"/>
</dbReference>
<evidence type="ECO:0000313" key="7">
    <source>
        <dbReference type="EMBL" id="PWS37392.1"/>
    </source>
</evidence>
<evidence type="ECO:0000256" key="3">
    <source>
        <dbReference type="ARBA" id="ARBA00022692"/>
    </source>
</evidence>
<comment type="caution">
    <text evidence="7">The sequence shown here is derived from an EMBL/GenBank/DDBJ whole genome shotgun (WGS) entry which is preliminary data.</text>
</comment>
<keyword evidence="5 6" id="KW-0472">Membrane</keyword>
<accession>A0A317FGB7</accession>
<dbReference type="InterPro" id="IPR001123">
    <property type="entry name" value="LeuE-type"/>
</dbReference>
<keyword evidence="4 6" id="KW-1133">Transmembrane helix</keyword>
<proteinExistence type="predicted"/>
<dbReference type="RefSeq" id="WP_109870500.1">
    <property type="nucleotide sequence ID" value="NZ_QGNA01000002.1"/>
</dbReference>
<dbReference type="AlphaFoldDB" id="A0A317FGB7"/>
<comment type="subcellular location">
    <subcellularLocation>
        <location evidence="1">Cell membrane</location>
        <topology evidence="1">Multi-pass membrane protein</topology>
    </subcellularLocation>
</comment>
<protein>
    <recommendedName>
        <fullName evidence="9">LysE family translocator</fullName>
    </recommendedName>
</protein>
<dbReference type="OrthoDB" id="9812084at2"/>
<feature type="transmembrane region" description="Helical" evidence="6">
    <location>
        <begin position="175"/>
        <end position="194"/>
    </location>
</feature>
<dbReference type="GO" id="GO:0005886">
    <property type="term" value="C:plasma membrane"/>
    <property type="evidence" value="ECO:0007669"/>
    <property type="project" value="UniProtKB-SubCell"/>
</dbReference>
<feature type="transmembrane region" description="Helical" evidence="6">
    <location>
        <begin position="41"/>
        <end position="61"/>
    </location>
</feature>
<dbReference type="EMBL" id="QGNA01000002">
    <property type="protein sequence ID" value="PWS37392.1"/>
    <property type="molecule type" value="Genomic_DNA"/>
</dbReference>
<evidence type="ECO:0000256" key="1">
    <source>
        <dbReference type="ARBA" id="ARBA00004651"/>
    </source>
</evidence>
<dbReference type="PANTHER" id="PTHR30086:SF20">
    <property type="entry name" value="ARGININE EXPORTER PROTEIN ARGO-RELATED"/>
    <property type="match status" value="1"/>
</dbReference>
<keyword evidence="2" id="KW-1003">Cell membrane</keyword>
<feature type="transmembrane region" description="Helical" evidence="6">
    <location>
        <begin position="140"/>
        <end position="163"/>
    </location>
</feature>
<dbReference type="GO" id="GO:0015171">
    <property type="term" value="F:amino acid transmembrane transporter activity"/>
    <property type="evidence" value="ECO:0007669"/>
    <property type="project" value="TreeGrafter"/>
</dbReference>
<dbReference type="PANTHER" id="PTHR30086">
    <property type="entry name" value="ARGININE EXPORTER PROTEIN ARGO"/>
    <property type="match status" value="1"/>
</dbReference>
<dbReference type="GO" id="GO:0033228">
    <property type="term" value="P:cysteine export across plasma membrane"/>
    <property type="evidence" value="ECO:0007669"/>
    <property type="project" value="TreeGrafter"/>
</dbReference>
<gene>
    <name evidence="7" type="ORF">DFH01_11155</name>
</gene>
<reference evidence="8" key="1">
    <citation type="submission" date="2018-05" db="EMBL/GenBank/DDBJ databases">
        <authorList>
            <person name="Du Z."/>
            <person name="Wang X."/>
        </authorList>
    </citation>
    <scope>NUCLEOTIDE SEQUENCE [LARGE SCALE GENOMIC DNA]</scope>
    <source>
        <strain evidence="8">CQN31</strain>
    </source>
</reference>
<evidence type="ECO:0000313" key="8">
    <source>
        <dbReference type="Proteomes" id="UP000245765"/>
    </source>
</evidence>
<evidence type="ECO:0000256" key="6">
    <source>
        <dbReference type="SAM" id="Phobius"/>
    </source>
</evidence>
<keyword evidence="3 6" id="KW-0812">Transmembrane</keyword>
<keyword evidence="8" id="KW-1185">Reference proteome</keyword>
<organism evidence="7 8">
    <name type="scientific">Falsiroseomonas bella</name>
    <dbReference type="NCBI Taxonomy" id="2184016"/>
    <lineage>
        <taxon>Bacteria</taxon>
        <taxon>Pseudomonadati</taxon>
        <taxon>Pseudomonadota</taxon>
        <taxon>Alphaproteobacteria</taxon>
        <taxon>Acetobacterales</taxon>
        <taxon>Roseomonadaceae</taxon>
        <taxon>Falsiroseomonas</taxon>
    </lineage>
</organism>
<evidence type="ECO:0008006" key="9">
    <source>
        <dbReference type="Google" id="ProtNLM"/>
    </source>
</evidence>
<evidence type="ECO:0000256" key="2">
    <source>
        <dbReference type="ARBA" id="ARBA00022475"/>
    </source>
</evidence>
<name>A0A317FGB7_9PROT</name>
<evidence type="ECO:0000256" key="5">
    <source>
        <dbReference type="ARBA" id="ARBA00023136"/>
    </source>
</evidence>
<evidence type="ECO:0000256" key="4">
    <source>
        <dbReference type="ARBA" id="ARBA00022989"/>
    </source>
</evidence>
<feature type="transmembrane region" description="Helical" evidence="6">
    <location>
        <begin position="68"/>
        <end position="86"/>
    </location>
</feature>
<dbReference type="Pfam" id="PF01810">
    <property type="entry name" value="LysE"/>
    <property type="match status" value="1"/>
</dbReference>